<accession>A0A849AGM3</accession>
<dbReference type="InterPro" id="IPR024078">
    <property type="entry name" value="LmbE-like_dom_sf"/>
</dbReference>
<keyword evidence="4" id="KW-1185">Reference proteome</keyword>
<name>A0A849AGM3_9MICO</name>
<dbReference type="EMBL" id="JABENB010000001">
    <property type="protein sequence ID" value="NNG38358.1"/>
    <property type="molecule type" value="Genomic_DNA"/>
</dbReference>
<dbReference type="GO" id="GO:0009312">
    <property type="term" value="P:oligosaccharide biosynthetic process"/>
    <property type="evidence" value="ECO:0007669"/>
    <property type="project" value="InterPro"/>
</dbReference>
<keyword evidence="3" id="KW-0808">Transferase</keyword>
<dbReference type="Gene3D" id="3.40.50.150">
    <property type="entry name" value="Vaccinia Virus protein VP39"/>
    <property type="match status" value="1"/>
</dbReference>
<dbReference type="AlphaFoldDB" id="A0A849AGM3"/>
<dbReference type="InterPro" id="IPR008715">
    <property type="entry name" value="SAM-MeTfrase_NodS-like"/>
</dbReference>
<dbReference type="GO" id="GO:0016811">
    <property type="term" value="F:hydrolase activity, acting on carbon-nitrogen (but not peptide) bonds, in linear amides"/>
    <property type="evidence" value="ECO:0007669"/>
    <property type="project" value="TreeGrafter"/>
</dbReference>
<dbReference type="RefSeq" id="WP_171152011.1">
    <property type="nucleotide sequence ID" value="NZ_JABENB010000001.1"/>
</dbReference>
<sequence length="444" mass="47976">MTATFRHDEPGTPAAHWSTDPDEQVDFDGIDRVLVVAAHPDDESLGAGGLIATAAARRLPVEVVILTAGEGSHPHSSTHDRSILATLRRVEARHAASALGLPYGAVTVGQIPDGEVRQASDEIVTALVRRLGDPRDPRRTLIVAPYRHDGHPDHEAAGRAAAIAAHRTDSQLLEYPIWFRHVGLPSTLPEGKLVGLDLETDAHSAKLAAIAAHCSQLQPLSKEPGDEPILLPDFLEHFTGMTELFIRSELGTDDRLEQLHRDAGEPWGADTRWYEARKRQILLGMLPRARFARTLEIGCSTGVLTGELARRSDALEALDSAQTAVAAARARVTDAHVRVRYGSTPADLPDGETFDLVVCSEIGYFLSPDALRGTIDRIGELLTDDGVVALAHWRHPIDGWPLDADAVHAAFAAAQLPPVSAVYRDRDVEIVIHCAAECLPDPTA</sequence>
<keyword evidence="3" id="KW-0489">Methyltransferase</keyword>
<feature type="compositionally biased region" description="Basic and acidic residues" evidence="2">
    <location>
        <begin position="1"/>
        <end position="10"/>
    </location>
</feature>
<gene>
    <name evidence="3" type="ORF">HJ588_03590</name>
</gene>
<dbReference type="Pfam" id="PF02585">
    <property type="entry name" value="PIG-L"/>
    <property type="match status" value="1"/>
</dbReference>
<evidence type="ECO:0000313" key="3">
    <source>
        <dbReference type="EMBL" id="NNG38358.1"/>
    </source>
</evidence>
<dbReference type="SUPFAM" id="SSF53335">
    <property type="entry name" value="S-adenosyl-L-methionine-dependent methyltransferases"/>
    <property type="match status" value="1"/>
</dbReference>
<evidence type="ECO:0000313" key="4">
    <source>
        <dbReference type="Proteomes" id="UP000557772"/>
    </source>
</evidence>
<feature type="region of interest" description="Disordered" evidence="2">
    <location>
        <begin position="1"/>
        <end position="22"/>
    </location>
</feature>
<dbReference type="GO" id="GO:0008757">
    <property type="term" value="F:S-adenosylmethionine-dependent methyltransferase activity"/>
    <property type="evidence" value="ECO:0007669"/>
    <property type="project" value="InterPro"/>
</dbReference>
<proteinExistence type="predicted"/>
<dbReference type="InterPro" id="IPR029063">
    <property type="entry name" value="SAM-dependent_MTases_sf"/>
</dbReference>
<dbReference type="Gene3D" id="3.40.50.10320">
    <property type="entry name" value="LmbE-like"/>
    <property type="match status" value="1"/>
</dbReference>
<dbReference type="Proteomes" id="UP000557772">
    <property type="component" value="Unassembled WGS sequence"/>
</dbReference>
<organism evidence="3 4">
    <name type="scientific">Flexivirga aerilata</name>
    <dbReference type="NCBI Taxonomy" id="1656889"/>
    <lineage>
        <taxon>Bacteria</taxon>
        <taxon>Bacillati</taxon>
        <taxon>Actinomycetota</taxon>
        <taxon>Actinomycetes</taxon>
        <taxon>Micrococcales</taxon>
        <taxon>Dermacoccaceae</taxon>
        <taxon>Flexivirga</taxon>
    </lineage>
</organism>
<keyword evidence="1" id="KW-0862">Zinc</keyword>
<dbReference type="SUPFAM" id="SSF102588">
    <property type="entry name" value="LmbE-like"/>
    <property type="match status" value="1"/>
</dbReference>
<comment type="caution">
    <text evidence="3">The sequence shown here is derived from an EMBL/GenBank/DDBJ whole genome shotgun (WGS) entry which is preliminary data.</text>
</comment>
<protein>
    <submittedName>
        <fullName evidence="3">Methyltransferase domain-containing protein</fullName>
    </submittedName>
</protein>
<dbReference type="GO" id="GO:0016137">
    <property type="term" value="P:glycoside metabolic process"/>
    <property type="evidence" value="ECO:0007669"/>
    <property type="project" value="UniProtKB-ARBA"/>
</dbReference>
<dbReference type="GO" id="GO:0032259">
    <property type="term" value="P:methylation"/>
    <property type="evidence" value="ECO:0007669"/>
    <property type="project" value="UniProtKB-KW"/>
</dbReference>
<reference evidence="3 4" key="1">
    <citation type="submission" date="2020-05" db="EMBL/GenBank/DDBJ databases">
        <title>Flexivirga sp. ID2601S isolated from air conditioner.</title>
        <authorList>
            <person name="Kim D.H."/>
        </authorList>
    </citation>
    <scope>NUCLEOTIDE SEQUENCE [LARGE SCALE GENOMIC DNA]</scope>
    <source>
        <strain evidence="3 4">ID2601S</strain>
    </source>
</reference>
<dbReference type="PANTHER" id="PTHR12993">
    <property type="entry name" value="N-ACETYLGLUCOSAMINYL-PHOSPHATIDYLINOSITOL DE-N-ACETYLASE-RELATED"/>
    <property type="match status" value="1"/>
</dbReference>
<dbReference type="InterPro" id="IPR003737">
    <property type="entry name" value="GlcNAc_PI_deacetylase-related"/>
</dbReference>
<evidence type="ECO:0000256" key="1">
    <source>
        <dbReference type="ARBA" id="ARBA00022833"/>
    </source>
</evidence>
<dbReference type="Pfam" id="PF05401">
    <property type="entry name" value="NodS"/>
    <property type="match status" value="1"/>
</dbReference>
<dbReference type="PANTHER" id="PTHR12993:SF29">
    <property type="entry name" value="BLR3841 PROTEIN"/>
    <property type="match status" value="1"/>
</dbReference>
<dbReference type="CDD" id="cd02440">
    <property type="entry name" value="AdoMet_MTases"/>
    <property type="match status" value="1"/>
</dbReference>
<evidence type="ECO:0000256" key="2">
    <source>
        <dbReference type="SAM" id="MobiDB-lite"/>
    </source>
</evidence>